<keyword evidence="2" id="KW-1133">Transmembrane helix</keyword>
<accession>A0A1J4S059</accession>
<dbReference type="Pfam" id="PF17231">
    <property type="entry name" value="DUF5305"/>
    <property type="match status" value="1"/>
</dbReference>
<dbReference type="AlphaFoldDB" id="A0A1J4S059"/>
<evidence type="ECO:0008006" key="5">
    <source>
        <dbReference type="Google" id="ProtNLM"/>
    </source>
</evidence>
<gene>
    <name evidence="3" type="ORF">AUJ42_00020</name>
</gene>
<sequence>MNREIVLDRTMLKIGVILVGVILIFSLIGIGAGGFIPTEKTKEVIMAKYSHQGEFSYKGYSASSLFSGETAQPNPVLFPQIIEEMEILFSSSGIEGDTEIKLILEDKGGNWQKEIPVKTVGSSSVSFPLDWKEIVLLGETINAELRGEKLGELKELSEKELTELSEEEQKALKELKEEKLKENLLKKGSGFLLRIIAEVGKGSDLFTMTLEGDLSSSALKWKEEGFNKIERGFPGGDNWRQGAFGYRVKLKESELFEQTTLERKPELWKTSAVSPDFSLFTGLVESLDINFNYQFNSDVQINSLEEEVKAWMVVEEPGRWKKSFTLLSPTKKQAEFTLNFPLDIDKLGEMVNGINKEIGSKGKEQGITIFAQVHTIAKTNSGIIDEVFDHQLKGKIGETLDFEVVEEQTKKAGKETKQAKTLTLTKEGAITKKVVEPNPLSPRVRNSSLIGLGVSLPIFCALVYFYWKRRPKPSFLEEELKKNRKKYKELISEVTDFPTAKEEETIIDASSLEALVNISNNSLKPILLRVEPKKHTYWVADGLTRYCYVVKEG</sequence>
<name>A0A1J4S059_9BACT</name>
<evidence type="ECO:0000313" key="4">
    <source>
        <dbReference type="Proteomes" id="UP000182345"/>
    </source>
</evidence>
<keyword evidence="1" id="KW-0175">Coiled coil</keyword>
<dbReference type="Proteomes" id="UP000182345">
    <property type="component" value="Unassembled WGS sequence"/>
</dbReference>
<comment type="caution">
    <text evidence="3">The sequence shown here is derived from an EMBL/GenBank/DDBJ whole genome shotgun (WGS) entry which is preliminary data.</text>
</comment>
<dbReference type="EMBL" id="MNUK01000001">
    <property type="protein sequence ID" value="OIN92849.1"/>
    <property type="molecule type" value="Genomic_DNA"/>
</dbReference>
<protein>
    <recommendedName>
        <fullName evidence="5">DUF5305 domain-containing protein</fullName>
    </recommendedName>
</protein>
<organism evidence="3 4">
    <name type="scientific">Candidatus Collierbacteria bacterium CG1_02_44_10</name>
    <dbReference type="NCBI Taxonomy" id="1805087"/>
    <lineage>
        <taxon>Bacteria</taxon>
        <taxon>Candidatus Collieribacteriota</taxon>
    </lineage>
</organism>
<evidence type="ECO:0000313" key="3">
    <source>
        <dbReference type="EMBL" id="OIN92849.1"/>
    </source>
</evidence>
<feature type="transmembrane region" description="Helical" evidence="2">
    <location>
        <begin position="449"/>
        <end position="467"/>
    </location>
</feature>
<reference evidence="3 4" key="1">
    <citation type="journal article" date="2016" name="Environ. Microbiol.">
        <title>Genomic resolution of a cold subsurface aquifer community provides metabolic insights for novel microbes adapted to high CO concentrations.</title>
        <authorList>
            <person name="Probst A.J."/>
            <person name="Castelle C.J."/>
            <person name="Singh A."/>
            <person name="Brown C.T."/>
            <person name="Anantharaman K."/>
            <person name="Sharon I."/>
            <person name="Hug L.A."/>
            <person name="Burstein D."/>
            <person name="Emerson J.B."/>
            <person name="Thomas B.C."/>
            <person name="Banfield J.F."/>
        </authorList>
    </citation>
    <scope>NUCLEOTIDE SEQUENCE [LARGE SCALE GENOMIC DNA]</scope>
    <source>
        <strain evidence="3">CG1_02_44_10</strain>
    </source>
</reference>
<keyword evidence="2" id="KW-0812">Transmembrane</keyword>
<dbReference type="InterPro" id="IPR035185">
    <property type="entry name" value="DUF5305"/>
</dbReference>
<feature type="coiled-coil region" evidence="1">
    <location>
        <begin position="150"/>
        <end position="185"/>
    </location>
</feature>
<evidence type="ECO:0000256" key="2">
    <source>
        <dbReference type="SAM" id="Phobius"/>
    </source>
</evidence>
<feature type="transmembrane region" description="Helical" evidence="2">
    <location>
        <begin position="12"/>
        <end position="36"/>
    </location>
</feature>
<evidence type="ECO:0000256" key="1">
    <source>
        <dbReference type="SAM" id="Coils"/>
    </source>
</evidence>
<keyword evidence="2" id="KW-0472">Membrane</keyword>
<proteinExistence type="predicted"/>